<gene>
    <name evidence="2" type="ORF">MN116_000559</name>
</gene>
<dbReference type="Proteomes" id="UP001292079">
    <property type="component" value="Unassembled WGS sequence"/>
</dbReference>
<comment type="caution">
    <text evidence="2">The sequence shown here is derived from an EMBL/GenBank/DDBJ whole genome shotgun (WGS) entry which is preliminary data.</text>
</comment>
<keyword evidence="3" id="KW-1185">Reference proteome</keyword>
<evidence type="ECO:0000256" key="1">
    <source>
        <dbReference type="SAM" id="MobiDB-lite"/>
    </source>
</evidence>
<name>A0AAE1ZCR7_SCHME</name>
<sequence length="108" mass="12622">MVNLDFTELDKWMTDLNNLQLDLHQISACNNKNNQNSVNITDNNNYSNDKNVNQYKYSTDLSLDGIQRSTKTSTKQNDNSQRRSYLTKSNLTQKQHNNNNNNFIMMNI</sequence>
<proteinExistence type="predicted"/>
<dbReference type="EMBL" id="JALJAT010000003">
    <property type="protein sequence ID" value="KAK4471049.1"/>
    <property type="molecule type" value="Genomic_DNA"/>
</dbReference>
<feature type="compositionally biased region" description="Polar residues" evidence="1">
    <location>
        <begin position="54"/>
        <end position="96"/>
    </location>
</feature>
<protein>
    <submittedName>
        <fullName evidence="2">Uncharacterized protein</fullName>
    </submittedName>
</protein>
<dbReference type="AlphaFoldDB" id="A0AAE1ZCR7"/>
<reference evidence="2" key="1">
    <citation type="submission" date="2022-04" db="EMBL/GenBank/DDBJ databases">
        <authorList>
            <person name="Xu L."/>
            <person name="Lv Z."/>
        </authorList>
    </citation>
    <scope>NUCLEOTIDE SEQUENCE</scope>
    <source>
        <strain evidence="2">LV_2022a</strain>
    </source>
</reference>
<accession>A0AAE1ZCR7</accession>
<feature type="compositionally biased region" description="Low complexity" evidence="1">
    <location>
        <begin position="36"/>
        <end position="53"/>
    </location>
</feature>
<evidence type="ECO:0000313" key="3">
    <source>
        <dbReference type="Proteomes" id="UP001292079"/>
    </source>
</evidence>
<evidence type="ECO:0000313" key="2">
    <source>
        <dbReference type="EMBL" id="KAK4471049.1"/>
    </source>
</evidence>
<feature type="region of interest" description="Disordered" evidence="1">
    <location>
        <begin position="32"/>
        <end position="101"/>
    </location>
</feature>
<organism evidence="2 3">
    <name type="scientific">Schistosoma mekongi</name>
    <name type="common">Parasitic worm</name>
    <dbReference type="NCBI Taxonomy" id="38744"/>
    <lineage>
        <taxon>Eukaryota</taxon>
        <taxon>Metazoa</taxon>
        <taxon>Spiralia</taxon>
        <taxon>Lophotrochozoa</taxon>
        <taxon>Platyhelminthes</taxon>
        <taxon>Trematoda</taxon>
        <taxon>Digenea</taxon>
        <taxon>Strigeidida</taxon>
        <taxon>Schistosomatoidea</taxon>
        <taxon>Schistosomatidae</taxon>
        <taxon>Schistosoma</taxon>
    </lineage>
</organism>
<reference evidence="2" key="2">
    <citation type="journal article" date="2023" name="Infect Dis Poverty">
        <title>Chromosome-scale genome of the human blood fluke Schistosoma mekongi and its implications for public health.</title>
        <authorList>
            <person name="Zhou M."/>
            <person name="Xu L."/>
            <person name="Xu D."/>
            <person name="Chen W."/>
            <person name="Khan J."/>
            <person name="Hu Y."/>
            <person name="Huang H."/>
            <person name="Wei H."/>
            <person name="Zhang Y."/>
            <person name="Chusongsang P."/>
            <person name="Tanasarnprasert K."/>
            <person name="Hu X."/>
            <person name="Limpanont Y."/>
            <person name="Lv Z."/>
        </authorList>
    </citation>
    <scope>NUCLEOTIDE SEQUENCE</scope>
    <source>
        <strain evidence="2">LV_2022a</strain>
    </source>
</reference>